<dbReference type="PANTHER" id="PTHR30328">
    <property type="entry name" value="TRANSCRIPTIONAL REPRESSOR"/>
    <property type="match status" value="1"/>
</dbReference>
<keyword evidence="1" id="KW-0238">DNA-binding</keyword>
<feature type="compositionally biased region" description="Low complexity" evidence="2">
    <location>
        <begin position="376"/>
        <end position="388"/>
    </location>
</feature>
<dbReference type="SUPFAM" id="SSF48498">
    <property type="entry name" value="Tetracyclin repressor-like, C-terminal domain"/>
    <property type="match status" value="1"/>
</dbReference>
<feature type="compositionally biased region" description="Low complexity" evidence="2">
    <location>
        <begin position="297"/>
        <end position="311"/>
    </location>
</feature>
<dbReference type="GO" id="GO:0003677">
    <property type="term" value="F:DNA binding"/>
    <property type="evidence" value="ECO:0007669"/>
    <property type="project" value="UniProtKB-KW"/>
</dbReference>
<proteinExistence type="predicted"/>
<feature type="region of interest" description="Disordered" evidence="2">
    <location>
        <begin position="281"/>
        <end position="421"/>
    </location>
</feature>
<dbReference type="EMBL" id="DWVP01000024">
    <property type="protein sequence ID" value="HJC86039.1"/>
    <property type="molecule type" value="Genomic_DNA"/>
</dbReference>
<dbReference type="InterPro" id="IPR050109">
    <property type="entry name" value="HTH-type_TetR-like_transc_reg"/>
</dbReference>
<comment type="caution">
    <text evidence="4">The sequence shown here is derived from an EMBL/GenBank/DDBJ whole genome shotgun (WGS) entry which is preliminary data.</text>
</comment>
<dbReference type="Proteomes" id="UP000823858">
    <property type="component" value="Unassembled WGS sequence"/>
</dbReference>
<dbReference type="PANTHER" id="PTHR30328:SF54">
    <property type="entry name" value="HTH-TYPE TRANSCRIPTIONAL REPRESSOR SCO4008"/>
    <property type="match status" value="1"/>
</dbReference>
<evidence type="ECO:0000259" key="3">
    <source>
        <dbReference type="Pfam" id="PF17938"/>
    </source>
</evidence>
<name>A0A9D2TRF8_9CORY</name>
<organism evidence="4 5">
    <name type="scientific">Candidatus Corynebacterium faecigallinarum</name>
    <dbReference type="NCBI Taxonomy" id="2838528"/>
    <lineage>
        <taxon>Bacteria</taxon>
        <taxon>Bacillati</taxon>
        <taxon>Actinomycetota</taxon>
        <taxon>Actinomycetes</taxon>
        <taxon>Mycobacteriales</taxon>
        <taxon>Corynebacteriaceae</taxon>
        <taxon>Corynebacterium</taxon>
    </lineage>
</organism>
<sequence length="477" mass="49972">MTTDPDPSTTLPGTHRRYGCSVEDYRLVLDTAIPELVRSGLAAETRDIAVGAGVSPNHPLLRDTQVLYDEALRYAFRLMWPRPEDLDVENLVPAEAVRTLVRTAYRRHRAHPDAVRLIVTENIAGYGHVGGRHDVLESSPVVLQIDRVLMRGQDYGAFRPGISAEDVYVLITSLCCFPASQGTTFHTHYGTDLDNAQTVDGLEKLACDAVLAFLTTSMPTTQGSSYTHASPTKTTPSSVSASLYTAGDGGGVEGVVTFQAGDGHDTEELMRMAQAGYDHENDEVVGHGGHSGHTAYAASADPDSSGDSGDWSADEESAATGVDEDAAGALDAADHAGGAGGNGSVEDGGTVDGAESTEADGASDTAGDMDTVDVGDASTADATAPATDRNAGESGSDQFDGAHGADRTDGNDGAAGVDTSGEKYTEFDKLVEATEAAAEQSSYQGYQAYNNFWDPDEDSDPDDENTADDHIAGLYDD</sequence>
<evidence type="ECO:0000313" key="4">
    <source>
        <dbReference type="EMBL" id="HJC86039.1"/>
    </source>
</evidence>
<accession>A0A9D2TRF8</accession>
<evidence type="ECO:0000313" key="5">
    <source>
        <dbReference type="Proteomes" id="UP000823858"/>
    </source>
</evidence>
<reference evidence="4" key="1">
    <citation type="journal article" date="2021" name="PeerJ">
        <title>Extensive microbial diversity within the chicken gut microbiome revealed by metagenomics and culture.</title>
        <authorList>
            <person name="Gilroy R."/>
            <person name="Ravi A."/>
            <person name="Getino M."/>
            <person name="Pursley I."/>
            <person name="Horton D.L."/>
            <person name="Alikhan N.F."/>
            <person name="Baker D."/>
            <person name="Gharbi K."/>
            <person name="Hall N."/>
            <person name="Watson M."/>
            <person name="Adriaenssens E.M."/>
            <person name="Foster-Nyarko E."/>
            <person name="Jarju S."/>
            <person name="Secka A."/>
            <person name="Antonio M."/>
            <person name="Oren A."/>
            <person name="Chaudhuri R.R."/>
            <person name="La Ragione R."/>
            <person name="Hildebrand F."/>
            <person name="Pallen M.J."/>
        </authorList>
    </citation>
    <scope>NUCLEOTIDE SEQUENCE</scope>
    <source>
        <strain evidence="4">ChiHjej13B12-4958</strain>
    </source>
</reference>
<feature type="domain" description="HTH-type transcriptional repressor NicS C-terminal" evidence="3">
    <location>
        <begin position="93"/>
        <end position="210"/>
    </location>
</feature>
<dbReference type="Gene3D" id="1.10.357.10">
    <property type="entry name" value="Tetracycline Repressor, domain 2"/>
    <property type="match status" value="1"/>
</dbReference>
<protein>
    <recommendedName>
        <fullName evidence="3">HTH-type transcriptional repressor NicS C-terminal domain-containing protein</fullName>
    </recommendedName>
</protein>
<dbReference type="InterPro" id="IPR041474">
    <property type="entry name" value="NicS_C"/>
</dbReference>
<feature type="region of interest" description="Disordered" evidence="2">
    <location>
        <begin position="435"/>
        <end position="477"/>
    </location>
</feature>
<reference evidence="4" key="2">
    <citation type="submission" date="2021-04" db="EMBL/GenBank/DDBJ databases">
        <authorList>
            <person name="Gilroy R."/>
        </authorList>
    </citation>
    <scope>NUCLEOTIDE SEQUENCE</scope>
    <source>
        <strain evidence="4">ChiHjej13B12-4958</strain>
    </source>
</reference>
<evidence type="ECO:0000256" key="1">
    <source>
        <dbReference type="ARBA" id="ARBA00023125"/>
    </source>
</evidence>
<feature type="region of interest" description="Disordered" evidence="2">
    <location>
        <begin position="220"/>
        <end position="241"/>
    </location>
</feature>
<feature type="compositionally biased region" description="Acidic residues" evidence="2">
    <location>
        <begin position="312"/>
        <end position="326"/>
    </location>
</feature>
<dbReference type="AlphaFoldDB" id="A0A9D2TRF8"/>
<feature type="compositionally biased region" description="Polar residues" evidence="2">
    <location>
        <begin position="439"/>
        <end position="450"/>
    </location>
</feature>
<evidence type="ECO:0000256" key="2">
    <source>
        <dbReference type="SAM" id="MobiDB-lite"/>
    </source>
</evidence>
<dbReference type="InterPro" id="IPR036271">
    <property type="entry name" value="Tet_transcr_reg_TetR-rel_C_sf"/>
</dbReference>
<feature type="compositionally biased region" description="Acidic residues" evidence="2">
    <location>
        <begin position="454"/>
        <end position="466"/>
    </location>
</feature>
<dbReference type="Pfam" id="PF17938">
    <property type="entry name" value="TetR_C_29"/>
    <property type="match status" value="1"/>
</dbReference>
<gene>
    <name evidence="4" type="ORF">H9751_10980</name>
</gene>